<protein>
    <submittedName>
        <fullName evidence="1">Uncharacterized protein</fullName>
    </submittedName>
</protein>
<accession>A0A2T2N7W6</accession>
<name>A0A2T2N7W6_CORCC</name>
<organism evidence="1 2">
    <name type="scientific">Corynespora cassiicola Philippines</name>
    <dbReference type="NCBI Taxonomy" id="1448308"/>
    <lineage>
        <taxon>Eukaryota</taxon>
        <taxon>Fungi</taxon>
        <taxon>Dikarya</taxon>
        <taxon>Ascomycota</taxon>
        <taxon>Pezizomycotina</taxon>
        <taxon>Dothideomycetes</taxon>
        <taxon>Pleosporomycetidae</taxon>
        <taxon>Pleosporales</taxon>
        <taxon>Corynesporascaceae</taxon>
        <taxon>Corynespora</taxon>
    </lineage>
</organism>
<proteinExistence type="predicted"/>
<dbReference type="EMBL" id="KZ678144">
    <property type="protein sequence ID" value="PSN61499.1"/>
    <property type="molecule type" value="Genomic_DNA"/>
</dbReference>
<evidence type="ECO:0000313" key="2">
    <source>
        <dbReference type="Proteomes" id="UP000240883"/>
    </source>
</evidence>
<keyword evidence="2" id="KW-1185">Reference proteome</keyword>
<gene>
    <name evidence="1" type="ORF">BS50DRAFT_592967</name>
</gene>
<dbReference type="AlphaFoldDB" id="A0A2T2N7W6"/>
<sequence>MNSEVLFANYVKRLGPECEKLQDVEIVDPPMYNHLQRIYFPSPTGKFAKITDVCQAKPQMRVEYRISEFKYGIATRHRCVFCPSTIIIKGILYNLALPGRDLTFLINTGTSRV</sequence>
<dbReference type="Proteomes" id="UP000240883">
    <property type="component" value="Unassembled WGS sequence"/>
</dbReference>
<evidence type="ECO:0000313" key="1">
    <source>
        <dbReference type="EMBL" id="PSN61499.1"/>
    </source>
</evidence>
<reference evidence="1 2" key="1">
    <citation type="journal article" date="2018" name="Front. Microbiol.">
        <title>Genome-Wide Analysis of Corynespora cassiicola Leaf Fall Disease Putative Effectors.</title>
        <authorList>
            <person name="Lopez D."/>
            <person name="Ribeiro S."/>
            <person name="Label P."/>
            <person name="Fumanal B."/>
            <person name="Venisse J.S."/>
            <person name="Kohler A."/>
            <person name="de Oliveira R.R."/>
            <person name="Labutti K."/>
            <person name="Lipzen A."/>
            <person name="Lail K."/>
            <person name="Bauer D."/>
            <person name="Ohm R.A."/>
            <person name="Barry K.W."/>
            <person name="Spatafora J."/>
            <person name="Grigoriev I.V."/>
            <person name="Martin F.M."/>
            <person name="Pujade-Renaud V."/>
        </authorList>
    </citation>
    <scope>NUCLEOTIDE SEQUENCE [LARGE SCALE GENOMIC DNA]</scope>
    <source>
        <strain evidence="1 2">Philippines</strain>
    </source>
</reference>